<evidence type="ECO:0000256" key="2">
    <source>
        <dbReference type="ARBA" id="ARBA00023143"/>
    </source>
</evidence>
<comment type="function">
    <text evidence="3">Flagellin is the subunit protein which polymerizes to form the filaments of bacterial flagella.</text>
</comment>
<keyword evidence="6" id="KW-0282">Flagellum</keyword>
<feature type="domain" description="Flagellin C-terminal" evidence="5">
    <location>
        <begin position="195"/>
        <end position="280"/>
    </location>
</feature>
<dbReference type="GO" id="GO:0005576">
    <property type="term" value="C:extracellular region"/>
    <property type="evidence" value="ECO:0007669"/>
    <property type="project" value="UniProtKB-SubCell"/>
</dbReference>
<dbReference type="Proteomes" id="UP000233742">
    <property type="component" value="Chromosome"/>
</dbReference>
<keyword evidence="3" id="KW-0964">Secreted</keyword>
<sequence>MSSILTNNGAIVALQTLKGINQNLGKTQDSISTGKMINNAKDNAAIWAISKVMDSDVSAFKSIQSNLSMGASVITNGRVAAETVGDLLNQIKTKVVAAQDGSFNRETLQADIDDLKAQITSAVSASQFNGINLVNGSETVDFEVLASLDRAADGTMTPSTIDVDPTATDLSLGGTILAAMDAIDVTTSADLGADLQTVEDAVADVIDVAFAFGSAGKRIEIQSNFISKLSDSMTTAIGALVDTNMEEASARLQALQTQQQLGIQSLSIANQAPQSILALFRG</sequence>
<dbReference type="OrthoDB" id="8328560at2"/>
<organism evidence="6 7">
    <name type="scientific">Paracoccus tegillarcae</name>
    <dbReference type="NCBI Taxonomy" id="1529068"/>
    <lineage>
        <taxon>Bacteria</taxon>
        <taxon>Pseudomonadati</taxon>
        <taxon>Pseudomonadota</taxon>
        <taxon>Alphaproteobacteria</taxon>
        <taxon>Rhodobacterales</taxon>
        <taxon>Paracoccaceae</taxon>
        <taxon>Paracoccus</taxon>
    </lineage>
</organism>
<dbReference type="Pfam" id="PF00669">
    <property type="entry name" value="Flagellin_N"/>
    <property type="match status" value="1"/>
</dbReference>
<keyword evidence="6" id="KW-0969">Cilium</keyword>
<evidence type="ECO:0000313" key="6">
    <source>
        <dbReference type="EMBL" id="AUH33399.1"/>
    </source>
</evidence>
<keyword evidence="2 3" id="KW-0975">Bacterial flagellum</keyword>
<protein>
    <recommendedName>
        <fullName evidence="3">Flagellin</fullName>
    </recommendedName>
</protein>
<dbReference type="PANTHER" id="PTHR42792:SF2">
    <property type="entry name" value="FLAGELLIN"/>
    <property type="match status" value="1"/>
</dbReference>
<dbReference type="RefSeq" id="WP_101460069.1">
    <property type="nucleotide sequence ID" value="NZ_CP025408.1"/>
</dbReference>
<reference evidence="6 7" key="1">
    <citation type="submission" date="2017-12" db="EMBL/GenBank/DDBJ databases">
        <authorList>
            <person name="Hurst M.R.H."/>
        </authorList>
    </citation>
    <scope>NUCLEOTIDE SEQUENCE [LARGE SCALE GENOMIC DNA]</scope>
    <source>
        <strain evidence="6 7">BM15</strain>
    </source>
</reference>
<dbReference type="GO" id="GO:0009288">
    <property type="term" value="C:bacterial-type flagellum"/>
    <property type="evidence" value="ECO:0007669"/>
    <property type="project" value="UniProtKB-SubCell"/>
</dbReference>
<dbReference type="InterPro" id="IPR001029">
    <property type="entry name" value="Flagellin_N"/>
</dbReference>
<dbReference type="SUPFAM" id="SSF64518">
    <property type="entry name" value="Phase 1 flagellin"/>
    <property type="match status" value="1"/>
</dbReference>
<keyword evidence="6" id="KW-0966">Cell projection</keyword>
<dbReference type="InterPro" id="IPR001492">
    <property type="entry name" value="Flagellin"/>
</dbReference>
<accession>A0A2K9EGD0</accession>
<evidence type="ECO:0000313" key="7">
    <source>
        <dbReference type="Proteomes" id="UP000233742"/>
    </source>
</evidence>
<dbReference type="Gene3D" id="1.20.1330.10">
    <property type="entry name" value="f41 fragment of flagellin, N-terminal domain"/>
    <property type="match status" value="1"/>
</dbReference>
<dbReference type="Pfam" id="PF00700">
    <property type="entry name" value="Flagellin_C"/>
    <property type="match status" value="1"/>
</dbReference>
<proteinExistence type="inferred from homology"/>
<feature type="domain" description="Flagellin N-terminal" evidence="4">
    <location>
        <begin position="4"/>
        <end position="139"/>
    </location>
</feature>
<keyword evidence="7" id="KW-1185">Reference proteome</keyword>
<dbReference type="KEGG" id="paro:CUV01_08345"/>
<comment type="subcellular location">
    <subcellularLocation>
        <location evidence="3">Secreted</location>
    </subcellularLocation>
    <subcellularLocation>
        <location evidence="3">Bacterial flagellum</location>
    </subcellularLocation>
</comment>
<comment type="similarity">
    <text evidence="1 3">Belongs to the bacterial flagellin family.</text>
</comment>
<dbReference type="AlphaFoldDB" id="A0A2K9EGD0"/>
<dbReference type="InterPro" id="IPR046358">
    <property type="entry name" value="Flagellin_C"/>
</dbReference>
<evidence type="ECO:0000259" key="5">
    <source>
        <dbReference type="Pfam" id="PF00700"/>
    </source>
</evidence>
<dbReference type="PANTHER" id="PTHR42792">
    <property type="entry name" value="FLAGELLIN"/>
    <property type="match status" value="1"/>
</dbReference>
<dbReference type="EMBL" id="CP025408">
    <property type="protein sequence ID" value="AUH33399.1"/>
    <property type="molecule type" value="Genomic_DNA"/>
</dbReference>
<dbReference type="GO" id="GO:0005198">
    <property type="term" value="F:structural molecule activity"/>
    <property type="evidence" value="ECO:0007669"/>
    <property type="project" value="UniProtKB-UniRule"/>
</dbReference>
<evidence type="ECO:0000259" key="4">
    <source>
        <dbReference type="Pfam" id="PF00669"/>
    </source>
</evidence>
<gene>
    <name evidence="6" type="ORF">CUV01_08345</name>
</gene>
<evidence type="ECO:0000256" key="1">
    <source>
        <dbReference type="ARBA" id="ARBA00005709"/>
    </source>
</evidence>
<name>A0A2K9EGD0_9RHOB</name>
<evidence type="ECO:0000256" key="3">
    <source>
        <dbReference type="RuleBase" id="RU362073"/>
    </source>
</evidence>